<evidence type="ECO:0000256" key="18">
    <source>
        <dbReference type="SAM" id="MobiDB-lite"/>
    </source>
</evidence>
<reference evidence="21 22" key="1">
    <citation type="journal article" date="2023" name="Elife">
        <title>Identification of key yeast species and microbe-microbe interactions impacting larval growth of Drosophila in the wild.</title>
        <authorList>
            <person name="Mure A."/>
            <person name="Sugiura Y."/>
            <person name="Maeda R."/>
            <person name="Honda K."/>
            <person name="Sakurai N."/>
            <person name="Takahashi Y."/>
            <person name="Watada M."/>
            <person name="Katoh T."/>
            <person name="Gotoh A."/>
            <person name="Gotoh Y."/>
            <person name="Taniguchi I."/>
            <person name="Nakamura K."/>
            <person name="Hayashi T."/>
            <person name="Katayama T."/>
            <person name="Uemura T."/>
            <person name="Hattori Y."/>
        </authorList>
    </citation>
    <scope>NUCLEOTIDE SEQUENCE [LARGE SCALE GENOMIC DNA]</scope>
    <source>
        <strain evidence="21 22">KH-74</strain>
    </source>
</reference>
<dbReference type="GO" id="GO:0033897">
    <property type="term" value="F:ribonuclease T2 activity"/>
    <property type="evidence" value="ECO:0007669"/>
    <property type="project" value="UniProtKB-EC"/>
</dbReference>
<keyword evidence="6" id="KW-0926">Vacuole</keyword>
<keyword evidence="11" id="KW-1015">Disulfide bond</keyword>
<evidence type="ECO:0000256" key="3">
    <source>
        <dbReference type="ARBA" id="ARBA00007469"/>
    </source>
</evidence>
<keyword evidence="13" id="KW-0456">Lyase</keyword>
<feature type="chain" id="PRO_5043831632" description="Ribonuclease T2-like" evidence="19">
    <location>
        <begin position="20"/>
        <end position="439"/>
    </location>
</feature>
<dbReference type="SUPFAM" id="SSF55895">
    <property type="entry name" value="Ribonuclease Rh-like"/>
    <property type="match status" value="1"/>
</dbReference>
<evidence type="ECO:0000256" key="2">
    <source>
        <dbReference type="ARBA" id="ARBA00004496"/>
    </source>
</evidence>
<dbReference type="Gene3D" id="3.90.730.10">
    <property type="entry name" value="Ribonuclease T2-like"/>
    <property type="match status" value="1"/>
</dbReference>
<comment type="similarity">
    <text evidence="3 17">Belongs to the RNase T2 family.</text>
</comment>
<keyword evidence="8 19" id="KW-0732">Signal</keyword>
<evidence type="ECO:0000256" key="4">
    <source>
        <dbReference type="ARBA" id="ARBA00012571"/>
    </source>
</evidence>
<dbReference type="AlphaFoldDB" id="A0AAV5RZ18"/>
<dbReference type="EC" id="4.6.1.19" evidence="4"/>
<feature type="active site" evidence="16">
    <location>
        <position position="152"/>
    </location>
</feature>
<dbReference type="GO" id="GO:0005775">
    <property type="term" value="C:vacuolar lumen"/>
    <property type="evidence" value="ECO:0007669"/>
    <property type="project" value="UniProtKB-SubCell"/>
</dbReference>
<evidence type="ECO:0000256" key="11">
    <source>
        <dbReference type="ARBA" id="ARBA00023157"/>
    </source>
</evidence>
<protein>
    <recommendedName>
        <fullName evidence="15">Ribonuclease T2-like</fullName>
        <ecNumber evidence="4">4.6.1.19</ecNumber>
    </recommendedName>
</protein>
<keyword evidence="10" id="KW-0378">Hydrolase</keyword>
<keyword evidence="7" id="KW-0540">Nuclease</keyword>
<feature type="region of interest" description="Disordered" evidence="18">
    <location>
        <begin position="291"/>
        <end position="316"/>
    </location>
</feature>
<evidence type="ECO:0000313" key="22">
    <source>
        <dbReference type="Proteomes" id="UP001377567"/>
    </source>
</evidence>
<dbReference type="InterPro" id="IPR036430">
    <property type="entry name" value="RNase_T2-like_sf"/>
</dbReference>
<dbReference type="GO" id="GO:0003723">
    <property type="term" value="F:RNA binding"/>
    <property type="evidence" value="ECO:0007669"/>
    <property type="project" value="InterPro"/>
</dbReference>
<evidence type="ECO:0000256" key="10">
    <source>
        <dbReference type="ARBA" id="ARBA00022801"/>
    </source>
</evidence>
<evidence type="ECO:0000256" key="17">
    <source>
        <dbReference type="RuleBase" id="RU004328"/>
    </source>
</evidence>
<evidence type="ECO:0000313" key="21">
    <source>
        <dbReference type="EMBL" id="GMM56875.1"/>
    </source>
</evidence>
<name>A0AAV5RZ18_MAUHU</name>
<dbReference type="PROSITE" id="PS00531">
    <property type="entry name" value="RNASE_T2_2"/>
    <property type="match status" value="1"/>
</dbReference>
<feature type="domain" description="RNase T2-like C-terminal" evidence="20">
    <location>
        <begin position="314"/>
        <end position="431"/>
    </location>
</feature>
<evidence type="ECO:0000256" key="14">
    <source>
        <dbReference type="ARBA" id="ARBA00025494"/>
    </source>
</evidence>
<feature type="signal peptide" evidence="19">
    <location>
        <begin position="1"/>
        <end position="19"/>
    </location>
</feature>
<dbReference type="Proteomes" id="UP001377567">
    <property type="component" value="Unassembled WGS sequence"/>
</dbReference>
<sequence>MFIPAQSVWLNSLFSVFSTANDNAYCPIDLPNTCTNTTAIPDSCCFEYPGGIFLQSQFWNYRPSKAGLNESEIVRELGPLDSFTIHGLWPDNCDGSFDQFCRRDLFIDDVYYRFHNGHYAGTEDLYDDMDLLWKSNVVGGDESLWIHEYNKHGSCIKNLYSECYERWGQQDELSTTDPTLLKERGVIDYFNASVNLFKKLDTYKTLEGKGIVPSTEVTYSKSEIEAALTESFEGKDVFINCNQNNELTEIWYYHRLQGSLLNEHFKPMSVYDLGKKVPFSRCKATGIKYFPKGHAPRNGRPGRPGNGGNRRGGKRGVLRIFDNNDKAIGFVIKNGHWMTKGTPANYQLIKAPFGNYNLKSRLGYCAFDVNDEFACHSKNPQDAAQFDYNEETGRIGYSNVFDWGANEVPQSTKQGKLYIAKGGADNQYKYKLDLKFVSM</sequence>
<evidence type="ECO:0000256" key="1">
    <source>
        <dbReference type="ARBA" id="ARBA00004410"/>
    </source>
</evidence>
<dbReference type="InterPro" id="IPR033130">
    <property type="entry name" value="RNase_T2_His_AS_2"/>
</dbReference>
<evidence type="ECO:0000256" key="9">
    <source>
        <dbReference type="ARBA" id="ARBA00022759"/>
    </source>
</evidence>
<feature type="active site" evidence="16">
    <location>
        <position position="86"/>
    </location>
</feature>
<dbReference type="InterPro" id="IPR057328">
    <property type="entry name" value="RNaseT2L_C"/>
</dbReference>
<dbReference type="GO" id="GO:0016787">
    <property type="term" value="F:hydrolase activity"/>
    <property type="evidence" value="ECO:0007669"/>
    <property type="project" value="UniProtKB-KW"/>
</dbReference>
<organism evidence="21 22">
    <name type="scientific">Maudiozyma humilis</name>
    <name type="common">Sour dough yeast</name>
    <name type="synonym">Kazachstania humilis</name>
    <dbReference type="NCBI Taxonomy" id="51915"/>
    <lineage>
        <taxon>Eukaryota</taxon>
        <taxon>Fungi</taxon>
        <taxon>Dikarya</taxon>
        <taxon>Ascomycota</taxon>
        <taxon>Saccharomycotina</taxon>
        <taxon>Saccharomycetes</taxon>
        <taxon>Saccharomycetales</taxon>
        <taxon>Saccharomycetaceae</taxon>
        <taxon>Maudiozyma</taxon>
    </lineage>
</organism>
<dbReference type="PROSITE" id="PS00530">
    <property type="entry name" value="RNASE_T2_1"/>
    <property type="match status" value="1"/>
</dbReference>
<evidence type="ECO:0000256" key="16">
    <source>
        <dbReference type="PIRSR" id="PIRSR633697-1"/>
    </source>
</evidence>
<dbReference type="GO" id="GO:0005576">
    <property type="term" value="C:extracellular region"/>
    <property type="evidence" value="ECO:0007669"/>
    <property type="project" value="TreeGrafter"/>
</dbReference>
<dbReference type="PANTHER" id="PTHR11240:SF22">
    <property type="entry name" value="RIBONUCLEASE T2"/>
    <property type="match status" value="1"/>
</dbReference>
<dbReference type="EMBL" id="BTGD01000010">
    <property type="protein sequence ID" value="GMM56875.1"/>
    <property type="molecule type" value="Genomic_DNA"/>
</dbReference>
<comment type="function">
    <text evidence="14">Rnase which modulates cell survival under stress conditions. Released from the vacuole to the cytoplasm during stress to promote tRNA and rRNA cleavage and to activate separately a downstream pathway that promotes cell death. Involved in cell size, vacuolar morphology and growth at high temperatures and high salt concentration.</text>
</comment>
<evidence type="ECO:0000256" key="5">
    <source>
        <dbReference type="ARBA" id="ARBA00022490"/>
    </source>
</evidence>
<dbReference type="Pfam" id="PF25488">
    <property type="entry name" value="RNaseT2L_C"/>
    <property type="match status" value="1"/>
</dbReference>
<feature type="active site" evidence="16">
    <location>
        <position position="148"/>
    </location>
</feature>
<evidence type="ECO:0000256" key="12">
    <source>
        <dbReference type="ARBA" id="ARBA00023180"/>
    </source>
</evidence>
<accession>A0AAV5RZ18</accession>
<dbReference type="InterPro" id="IPR001568">
    <property type="entry name" value="RNase_T2-like"/>
</dbReference>
<dbReference type="InterPro" id="IPR018188">
    <property type="entry name" value="RNase_T2_His_AS_1"/>
</dbReference>
<evidence type="ECO:0000256" key="13">
    <source>
        <dbReference type="ARBA" id="ARBA00023239"/>
    </source>
</evidence>
<evidence type="ECO:0000256" key="15">
    <source>
        <dbReference type="ARBA" id="ARBA00071169"/>
    </source>
</evidence>
<keyword evidence="5" id="KW-0963">Cytoplasm</keyword>
<dbReference type="Pfam" id="PF00445">
    <property type="entry name" value="Ribonuclease_T2"/>
    <property type="match status" value="1"/>
</dbReference>
<gene>
    <name evidence="21" type="ORF">DAKH74_034910</name>
</gene>
<comment type="caution">
    <text evidence="21">The sequence shown here is derived from an EMBL/GenBank/DDBJ whole genome shotgun (WGS) entry which is preliminary data.</text>
</comment>
<comment type="subcellular location">
    <subcellularLocation>
        <location evidence="2">Cytoplasm</location>
    </subcellularLocation>
    <subcellularLocation>
        <location evidence="1">Vacuole lumen</location>
    </subcellularLocation>
</comment>
<dbReference type="CDD" id="cd01061">
    <property type="entry name" value="RNase_T2_euk"/>
    <property type="match status" value="1"/>
</dbReference>
<evidence type="ECO:0000256" key="6">
    <source>
        <dbReference type="ARBA" id="ARBA00022554"/>
    </source>
</evidence>
<proteinExistence type="inferred from homology"/>
<keyword evidence="12" id="KW-0325">Glycoprotein</keyword>
<evidence type="ECO:0000256" key="8">
    <source>
        <dbReference type="ARBA" id="ARBA00022729"/>
    </source>
</evidence>
<evidence type="ECO:0000256" key="7">
    <source>
        <dbReference type="ARBA" id="ARBA00022722"/>
    </source>
</evidence>
<evidence type="ECO:0000256" key="19">
    <source>
        <dbReference type="SAM" id="SignalP"/>
    </source>
</evidence>
<dbReference type="PANTHER" id="PTHR11240">
    <property type="entry name" value="RIBONUCLEASE T2"/>
    <property type="match status" value="1"/>
</dbReference>
<keyword evidence="9" id="KW-0255">Endonuclease</keyword>
<keyword evidence="22" id="KW-1185">Reference proteome</keyword>
<evidence type="ECO:0000259" key="20">
    <source>
        <dbReference type="Pfam" id="PF25488"/>
    </source>
</evidence>
<dbReference type="InterPro" id="IPR033697">
    <property type="entry name" value="Ribonuclease_T2_eukaryotic"/>
</dbReference>
<dbReference type="GO" id="GO:0006401">
    <property type="term" value="P:RNA catabolic process"/>
    <property type="evidence" value="ECO:0007669"/>
    <property type="project" value="TreeGrafter"/>
</dbReference>